<dbReference type="Proteomes" id="UP000266615">
    <property type="component" value="Unassembled WGS sequence"/>
</dbReference>
<dbReference type="GO" id="GO:0003887">
    <property type="term" value="F:DNA-directed DNA polymerase activity"/>
    <property type="evidence" value="ECO:0007669"/>
    <property type="project" value="TreeGrafter"/>
</dbReference>
<keyword evidence="2" id="KW-0227">DNA damage</keyword>
<dbReference type="GO" id="GO:0042276">
    <property type="term" value="P:error-prone translesion synthesis"/>
    <property type="evidence" value="ECO:0007669"/>
    <property type="project" value="TreeGrafter"/>
</dbReference>
<feature type="domain" description="UmuC" evidence="7">
    <location>
        <begin position="6"/>
        <end position="191"/>
    </location>
</feature>
<dbReference type="InterPro" id="IPR036775">
    <property type="entry name" value="DNA_pol_Y-fam_lit_finger_sf"/>
</dbReference>
<dbReference type="InterPro" id="IPR001126">
    <property type="entry name" value="UmuC"/>
</dbReference>
<evidence type="ECO:0000256" key="3">
    <source>
        <dbReference type="ARBA" id="ARBA00023199"/>
    </source>
</evidence>
<dbReference type="CDD" id="cd01700">
    <property type="entry name" value="PolY_Pol_V_umuC"/>
    <property type="match status" value="1"/>
</dbReference>
<dbReference type="InterPro" id="IPR017961">
    <property type="entry name" value="DNA_pol_Y-fam_little_finger"/>
</dbReference>
<evidence type="ECO:0000256" key="5">
    <source>
        <dbReference type="ARBA" id="ARBA00023236"/>
    </source>
</evidence>
<dbReference type="OrthoDB" id="9808813at2"/>
<dbReference type="GO" id="GO:0006281">
    <property type="term" value="P:DNA repair"/>
    <property type="evidence" value="ECO:0007669"/>
    <property type="project" value="UniProtKB-KW"/>
</dbReference>
<dbReference type="InterPro" id="IPR050116">
    <property type="entry name" value="DNA_polymerase-Y"/>
</dbReference>
<evidence type="ECO:0000256" key="2">
    <source>
        <dbReference type="ARBA" id="ARBA00022763"/>
    </source>
</evidence>
<evidence type="ECO:0000259" key="7">
    <source>
        <dbReference type="PROSITE" id="PS50173"/>
    </source>
</evidence>
<dbReference type="InterPro" id="IPR043128">
    <property type="entry name" value="Rev_trsase/Diguanyl_cyclase"/>
</dbReference>
<dbReference type="GO" id="GO:0005829">
    <property type="term" value="C:cytosol"/>
    <property type="evidence" value="ECO:0007669"/>
    <property type="project" value="TreeGrafter"/>
</dbReference>
<keyword evidence="3" id="KW-0741">SOS mutagenesis</keyword>
<gene>
    <name evidence="8" type="ORF">D3250_08890</name>
</gene>
<dbReference type="PROSITE" id="PS50173">
    <property type="entry name" value="UMUC"/>
    <property type="match status" value="1"/>
</dbReference>
<dbReference type="SUPFAM" id="SSF56672">
    <property type="entry name" value="DNA/RNA polymerases"/>
    <property type="match status" value="1"/>
</dbReference>
<reference evidence="8 9" key="1">
    <citation type="submission" date="2018-09" db="EMBL/GenBank/DDBJ databases">
        <title>Nesterenkonia natronophila sp. nov., an alkaliphilic actinobacteriume isolated from a soda lake, and emended description of the genus Nesterenkonia.</title>
        <authorList>
            <person name="Menes R.J."/>
            <person name="Iriarte A."/>
        </authorList>
    </citation>
    <scope>NUCLEOTIDE SEQUENCE [LARGE SCALE GENOMIC DNA]</scope>
    <source>
        <strain evidence="8 9">M8</strain>
    </source>
</reference>
<dbReference type="Gene3D" id="3.30.70.270">
    <property type="match status" value="1"/>
</dbReference>
<dbReference type="PANTHER" id="PTHR11076:SF34">
    <property type="entry name" value="PROTEIN UMUC"/>
    <property type="match status" value="1"/>
</dbReference>
<accession>A0A3A4FIL9</accession>
<proteinExistence type="inferred from homology"/>
<protein>
    <submittedName>
        <fullName evidence="8">Y-family DNA polymerase</fullName>
    </submittedName>
</protein>
<evidence type="ECO:0000313" key="8">
    <source>
        <dbReference type="EMBL" id="RJN32175.1"/>
    </source>
</evidence>
<dbReference type="AlphaFoldDB" id="A0A3A4FIL9"/>
<comment type="similarity">
    <text evidence="1">Belongs to the DNA polymerase type-Y family.</text>
</comment>
<keyword evidence="4" id="KW-0234">DNA repair</keyword>
<keyword evidence="5" id="KW-0742">SOS response</keyword>
<evidence type="ECO:0000313" key="9">
    <source>
        <dbReference type="Proteomes" id="UP000266615"/>
    </source>
</evidence>
<dbReference type="RefSeq" id="WP_119902964.1">
    <property type="nucleotide sequence ID" value="NZ_QYZP01000002.1"/>
</dbReference>
<dbReference type="SUPFAM" id="SSF100879">
    <property type="entry name" value="Lesion bypass DNA polymerase (Y-family), little finger domain"/>
    <property type="match status" value="1"/>
</dbReference>
<evidence type="ECO:0000256" key="1">
    <source>
        <dbReference type="ARBA" id="ARBA00010945"/>
    </source>
</evidence>
<evidence type="ECO:0000256" key="4">
    <source>
        <dbReference type="ARBA" id="ARBA00023204"/>
    </source>
</evidence>
<dbReference type="Pfam" id="PF13438">
    <property type="entry name" value="DUF4113"/>
    <property type="match status" value="1"/>
</dbReference>
<dbReference type="Pfam" id="PF11799">
    <property type="entry name" value="IMS_C"/>
    <property type="match status" value="1"/>
</dbReference>
<dbReference type="Gene3D" id="1.10.150.20">
    <property type="entry name" value="5' to 3' exonuclease, C-terminal subdomain"/>
    <property type="match status" value="1"/>
</dbReference>
<sequence>MSGNLLALVDVNSFYVSCERAFDPPLAGRPVVVLSNNDGCAVAMSSEAKRLGIDVGTPWFKLAPTARERGIIARSSNYELYGDMSHRFLQIIGEHSHEVEKYSIDEAFAAFGGPLQRAGVWARELRRNIADRLSLPVGIGLGRTKTLAKLANLAAKRVPEMRGVCVWDDLDRGYLEWVMNRLPVQQVWGVGPRTSKKLAAVGVDTAAALRDADAQEMRRRFGVTIMRTVLELRGQPCIQLEEEREFRDSLVFSRSFSTPVSTRETMAQVLASYAQRACTRLNSRDTVAQTLTSWAMTSRFNAVKQESPSATLSLPAPSNDPVLLTRAAQALLPRIVEGTRYTKAGITLTGLSPSGAQPAFDLFAETQQDRGLGPLLQRVRERSGTDSIGIGRGGLRSAAEWEMRREMMSPRYTTRWDEMLEVHAR</sequence>
<evidence type="ECO:0000256" key="6">
    <source>
        <dbReference type="ARBA" id="ARBA00025589"/>
    </source>
</evidence>
<name>A0A3A4FIL9_9MICC</name>
<dbReference type="GO" id="GO:0009432">
    <property type="term" value="P:SOS response"/>
    <property type="evidence" value="ECO:0007669"/>
    <property type="project" value="UniProtKB-KW"/>
</dbReference>
<dbReference type="Pfam" id="PF00817">
    <property type="entry name" value="IMS"/>
    <property type="match status" value="1"/>
</dbReference>
<dbReference type="Gene3D" id="3.40.1170.60">
    <property type="match status" value="1"/>
</dbReference>
<dbReference type="InterPro" id="IPR025188">
    <property type="entry name" value="DUF4113"/>
</dbReference>
<keyword evidence="9" id="KW-1185">Reference proteome</keyword>
<dbReference type="Gene3D" id="3.30.1490.100">
    <property type="entry name" value="DNA polymerase, Y-family, little finger domain"/>
    <property type="match status" value="1"/>
</dbReference>
<comment type="caution">
    <text evidence="8">The sequence shown here is derived from an EMBL/GenBank/DDBJ whole genome shotgun (WGS) entry which is preliminary data.</text>
</comment>
<dbReference type="InterPro" id="IPR043502">
    <property type="entry name" value="DNA/RNA_pol_sf"/>
</dbReference>
<dbReference type="GO" id="GO:0003684">
    <property type="term" value="F:damaged DNA binding"/>
    <property type="evidence" value="ECO:0007669"/>
    <property type="project" value="InterPro"/>
</dbReference>
<comment type="function">
    <text evidence="6">Poorly processive, error-prone DNA polymerase involved in untargeted mutagenesis. Copies undamaged DNA at stalled replication forks, which arise in vivo from mismatched or misaligned primer ends. These misaligned primers can be extended by PolIV. Exhibits no 3'-5' exonuclease (proofreading) activity. May be involved in translesional synthesis, in conjunction with the beta clamp from PolIII.</text>
</comment>
<organism evidence="8 9">
    <name type="scientific">Nesterenkonia natronophila</name>
    <dbReference type="NCBI Taxonomy" id="2174932"/>
    <lineage>
        <taxon>Bacteria</taxon>
        <taxon>Bacillati</taxon>
        <taxon>Actinomycetota</taxon>
        <taxon>Actinomycetes</taxon>
        <taxon>Micrococcales</taxon>
        <taxon>Micrococcaceae</taxon>
        <taxon>Nesterenkonia</taxon>
    </lineage>
</organism>
<dbReference type="EMBL" id="QYZP01000002">
    <property type="protein sequence ID" value="RJN32175.1"/>
    <property type="molecule type" value="Genomic_DNA"/>
</dbReference>
<dbReference type="PANTHER" id="PTHR11076">
    <property type="entry name" value="DNA REPAIR POLYMERASE UMUC / TRANSFERASE FAMILY MEMBER"/>
    <property type="match status" value="1"/>
</dbReference>